<gene>
    <name evidence="2" type="ORF">K503DRAFT_782762</name>
</gene>
<dbReference type="InterPro" id="IPR027417">
    <property type="entry name" value="P-loop_NTPase"/>
</dbReference>
<dbReference type="Proteomes" id="UP000092154">
    <property type="component" value="Unassembled WGS sequence"/>
</dbReference>
<dbReference type="EMBL" id="KV448287">
    <property type="protein sequence ID" value="OAX38577.1"/>
    <property type="molecule type" value="Genomic_DNA"/>
</dbReference>
<protein>
    <recommendedName>
        <fullName evidence="1">ATPase AAA-type core domain-containing protein</fullName>
    </recommendedName>
</protein>
<evidence type="ECO:0000259" key="1">
    <source>
        <dbReference type="Pfam" id="PF00004"/>
    </source>
</evidence>
<dbReference type="GO" id="GO:0016887">
    <property type="term" value="F:ATP hydrolysis activity"/>
    <property type="evidence" value="ECO:0007669"/>
    <property type="project" value="InterPro"/>
</dbReference>
<sequence length="184" mass="20654">MLLGWGLLKRMLHVLQDCLLPDSLFDTMLRLDVEWSHHPLSYDEQRSHQSRFTLKKYVIKFDENACIDEDVKPFIVTVHDLIEGLVDVTTNANTSQHIISDVITGKGGGLIAALHEPPGTGKTLTADVVAEHLKRPLYIISSIELSLSTLESRLSGVLSLERNALVSVALEYHRELLFLTTNRI</sequence>
<reference evidence="2 3" key="1">
    <citation type="submission" date="2016-06" db="EMBL/GenBank/DDBJ databases">
        <title>Comparative genomics of the ectomycorrhizal sister species Rhizopogon vinicolor and Rhizopogon vesiculosus (Basidiomycota: Boletales) reveals a divergence of the mating type B locus.</title>
        <authorList>
            <consortium name="DOE Joint Genome Institute"/>
            <person name="Mujic A.B."/>
            <person name="Kuo A."/>
            <person name="Tritt A."/>
            <person name="Lipzen A."/>
            <person name="Chen C."/>
            <person name="Johnson J."/>
            <person name="Sharma A."/>
            <person name="Barry K."/>
            <person name="Grigoriev I.V."/>
            <person name="Spatafora J.W."/>
        </authorList>
    </citation>
    <scope>NUCLEOTIDE SEQUENCE [LARGE SCALE GENOMIC DNA]</scope>
    <source>
        <strain evidence="2 3">AM-OR11-026</strain>
    </source>
</reference>
<dbReference type="InParanoid" id="A0A1B7N150"/>
<feature type="domain" description="ATPase AAA-type core" evidence="1">
    <location>
        <begin position="114"/>
        <end position="158"/>
    </location>
</feature>
<proteinExistence type="predicted"/>
<dbReference type="PANTHER" id="PTHR46411:SF3">
    <property type="entry name" value="AAA+ ATPASE DOMAIN-CONTAINING PROTEIN"/>
    <property type="match status" value="1"/>
</dbReference>
<dbReference type="SUPFAM" id="SSF52540">
    <property type="entry name" value="P-loop containing nucleoside triphosphate hydrolases"/>
    <property type="match status" value="1"/>
</dbReference>
<dbReference type="STRING" id="1314800.A0A1B7N150"/>
<dbReference type="PANTHER" id="PTHR46411">
    <property type="entry name" value="FAMILY ATPASE, PUTATIVE-RELATED"/>
    <property type="match status" value="1"/>
</dbReference>
<keyword evidence="3" id="KW-1185">Reference proteome</keyword>
<dbReference type="OrthoDB" id="10042665at2759"/>
<dbReference type="Gene3D" id="3.40.50.300">
    <property type="entry name" value="P-loop containing nucleotide triphosphate hydrolases"/>
    <property type="match status" value="1"/>
</dbReference>
<dbReference type="AlphaFoldDB" id="A0A1B7N150"/>
<dbReference type="GO" id="GO:0005524">
    <property type="term" value="F:ATP binding"/>
    <property type="evidence" value="ECO:0007669"/>
    <property type="project" value="InterPro"/>
</dbReference>
<accession>A0A1B7N150</accession>
<organism evidence="2 3">
    <name type="scientific">Rhizopogon vinicolor AM-OR11-026</name>
    <dbReference type="NCBI Taxonomy" id="1314800"/>
    <lineage>
        <taxon>Eukaryota</taxon>
        <taxon>Fungi</taxon>
        <taxon>Dikarya</taxon>
        <taxon>Basidiomycota</taxon>
        <taxon>Agaricomycotina</taxon>
        <taxon>Agaricomycetes</taxon>
        <taxon>Agaricomycetidae</taxon>
        <taxon>Boletales</taxon>
        <taxon>Suillineae</taxon>
        <taxon>Rhizopogonaceae</taxon>
        <taxon>Rhizopogon</taxon>
    </lineage>
</organism>
<dbReference type="Pfam" id="PF00004">
    <property type="entry name" value="AAA"/>
    <property type="match status" value="1"/>
</dbReference>
<evidence type="ECO:0000313" key="3">
    <source>
        <dbReference type="Proteomes" id="UP000092154"/>
    </source>
</evidence>
<name>A0A1B7N150_9AGAM</name>
<dbReference type="InterPro" id="IPR003959">
    <property type="entry name" value="ATPase_AAA_core"/>
</dbReference>
<evidence type="ECO:0000313" key="2">
    <source>
        <dbReference type="EMBL" id="OAX38577.1"/>
    </source>
</evidence>